<dbReference type="PANTHER" id="PTHR37451">
    <property type="entry name" value="MARVEL DOMAIN"/>
    <property type="match status" value="1"/>
</dbReference>
<keyword evidence="9" id="KW-1185">Reference proteome</keyword>
<organism evidence="8 9">
    <name type="scientific">Hyaloscypha variabilis (strain UAMH 11265 / GT02V1 / F)</name>
    <name type="common">Meliniomyces variabilis</name>
    <dbReference type="NCBI Taxonomy" id="1149755"/>
    <lineage>
        <taxon>Eukaryota</taxon>
        <taxon>Fungi</taxon>
        <taxon>Dikarya</taxon>
        <taxon>Ascomycota</taxon>
        <taxon>Pezizomycotina</taxon>
        <taxon>Leotiomycetes</taxon>
        <taxon>Helotiales</taxon>
        <taxon>Hyaloscyphaceae</taxon>
        <taxon>Hyaloscypha</taxon>
        <taxon>Hyaloscypha variabilis</taxon>
    </lineage>
</organism>
<evidence type="ECO:0000256" key="3">
    <source>
        <dbReference type="ARBA" id="ARBA00022989"/>
    </source>
</evidence>
<dbReference type="GO" id="GO:0016020">
    <property type="term" value="C:membrane"/>
    <property type="evidence" value="ECO:0007669"/>
    <property type="project" value="UniProtKB-SubCell"/>
</dbReference>
<feature type="transmembrane region" description="Helical" evidence="6">
    <location>
        <begin position="21"/>
        <end position="41"/>
    </location>
</feature>
<sequence length="246" mass="27302">MAIPSGYTILKLPRCIFFLRIAQAVVALVIFALICYGESIASFDGDGLMLFTGISTFITLAYILISEFFFQQAYSFWAVLALECFAVLFWLVSFALLASEVNEIRCLTFDCFDYAYYKPWLLGTANTFYNTMAAAAGLGGLQFILFVITLVVVSISVHRERVGSVGAGPAKPTESARVETAPQIPTNSHPRDLEQEMIENENRRHSVPQEQVTTRAEGHDTSNVEHIEQGREGVGGRNGQQFHIEV</sequence>
<dbReference type="InterPro" id="IPR008253">
    <property type="entry name" value="Marvel"/>
</dbReference>
<feature type="domain" description="MARVEL" evidence="7">
    <location>
        <begin position="17"/>
        <end position="151"/>
    </location>
</feature>
<dbReference type="EMBL" id="KZ613949">
    <property type="protein sequence ID" value="PMD37318.1"/>
    <property type="molecule type" value="Genomic_DNA"/>
</dbReference>
<reference evidence="8 9" key="1">
    <citation type="submission" date="2016-04" db="EMBL/GenBank/DDBJ databases">
        <title>A degradative enzymes factory behind the ericoid mycorrhizal symbiosis.</title>
        <authorList>
            <consortium name="DOE Joint Genome Institute"/>
            <person name="Martino E."/>
            <person name="Morin E."/>
            <person name="Grelet G."/>
            <person name="Kuo A."/>
            <person name="Kohler A."/>
            <person name="Daghino S."/>
            <person name="Barry K."/>
            <person name="Choi C."/>
            <person name="Cichocki N."/>
            <person name="Clum A."/>
            <person name="Copeland A."/>
            <person name="Hainaut M."/>
            <person name="Haridas S."/>
            <person name="Labutti K."/>
            <person name="Lindquist E."/>
            <person name="Lipzen A."/>
            <person name="Khouja H.-R."/>
            <person name="Murat C."/>
            <person name="Ohm R."/>
            <person name="Olson A."/>
            <person name="Spatafora J."/>
            <person name="Veneault-Fourrey C."/>
            <person name="Henrissat B."/>
            <person name="Grigoriev I."/>
            <person name="Martin F."/>
            <person name="Perotto S."/>
        </authorList>
    </citation>
    <scope>NUCLEOTIDE SEQUENCE [LARGE SCALE GENOMIC DNA]</scope>
    <source>
        <strain evidence="8 9">F</strain>
    </source>
</reference>
<protein>
    <recommendedName>
        <fullName evidence="7">MARVEL domain-containing protein</fullName>
    </recommendedName>
</protein>
<dbReference type="PANTHER" id="PTHR37451:SF4">
    <property type="entry name" value="MARVEL DOMAIN-CONTAINING PROTEIN"/>
    <property type="match status" value="1"/>
</dbReference>
<comment type="subcellular location">
    <subcellularLocation>
        <location evidence="1">Membrane</location>
        <topology evidence="1">Multi-pass membrane protein</topology>
    </subcellularLocation>
</comment>
<evidence type="ECO:0000313" key="9">
    <source>
        <dbReference type="Proteomes" id="UP000235786"/>
    </source>
</evidence>
<feature type="compositionally biased region" description="Basic and acidic residues" evidence="5">
    <location>
        <begin position="189"/>
        <end position="204"/>
    </location>
</feature>
<evidence type="ECO:0000313" key="8">
    <source>
        <dbReference type="EMBL" id="PMD37318.1"/>
    </source>
</evidence>
<keyword evidence="2 6" id="KW-0812">Transmembrane</keyword>
<accession>A0A2J6RFN4</accession>
<proteinExistence type="predicted"/>
<evidence type="ECO:0000256" key="1">
    <source>
        <dbReference type="ARBA" id="ARBA00004141"/>
    </source>
</evidence>
<feature type="transmembrane region" description="Helical" evidence="6">
    <location>
        <begin position="77"/>
        <end position="98"/>
    </location>
</feature>
<dbReference type="Proteomes" id="UP000235786">
    <property type="component" value="Unassembled WGS sequence"/>
</dbReference>
<feature type="transmembrane region" description="Helical" evidence="6">
    <location>
        <begin position="47"/>
        <end position="65"/>
    </location>
</feature>
<keyword evidence="4 6" id="KW-0472">Membrane</keyword>
<evidence type="ECO:0000256" key="2">
    <source>
        <dbReference type="ARBA" id="ARBA00022692"/>
    </source>
</evidence>
<evidence type="ECO:0000259" key="7">
    <source>
        <dbReference type="Pfam" id="PF01284"/>
    </source>
</evidence>
<feature type="region of interest" description="Disordered" evidence="5">
    <location>
        <begin position="166"/>
        <end position="219"/>
    </location>
</feature>
<gene>
    <name evidence="8" type="ORF">L207DRAFT_531626</name>
</gene>
<dbReference type="Pfam" id="PF01284">
    <property type="entry name" value="MARVEL"/>
    <property type="match status" value="1"/>
</dbReference>
<dbReference type="AlphaFoldDB" id="A0A2J6RFN4"/>
<evidence type="ECO:0000256" key="6">
    <source>
        <dbReference type="SAM" id="Phobius"/>
    </source>
</evidence>
<evidence type="ECO:0000256" key="4">
    <source>
        <dbReference type="ARBA" id="ARBA00023136"/>
    </source>
</evidence>
<feature type="transmembrane region" description="Helical" evidence="6">
    <location>
        <begin position="128"/>
        <end position="153"/>
    </location>
</feature>
<keyword evidence="3 6" id="KW-1133">Transmembrane helix</keyword>
<name>A0A2J6RFN4_HYAVF</name>
<dbReference type="OrthoDB" id="5325022at2759"/>
<evidence type="ECO:0000256" key="5">
    <source>
        <dbReference type="SAM" id="MobiDB-lite"/>
    </source>
</evidence>